<reference evidence="1 2" key="1">
    <citation type="submission" date="2017-11" db="EMBL/GenBank/DDBJ databases">
        <title>De-novo sequencing of pomegranate (Punica granatum L.) genome.</title>
        <authorList>
            <person name="Akparov Z."/>
            <person name="Amiraslanov A."/>
            <person name="Hajiyeva S."/>
            <person name="Abbasov M."/>
            <person name="Kaur K."/>
            <person name="Hamwieh A."/>
            <person name="Solovyev V."/>
            <person name="Salamov A."/>
            <person name="Braich B."/>
            <person name="Kosarev P."/>
            <person name="Mahmoud A."/>
            <person name="Hajiyev E."/>
            <person name="Babayeva S."/>
            <person name="Izzatullayeva V."/>
            <person name="Mammadov A."/>
            <person name="Mammadov A."/>
            <person name="Sharifova S."/>
            <person name="Ojaghi J."/>
            <person name="Eynullazada K."/>
            <person name="Bayramov B."/>
            <person name="Abdulazimova A."/>
            <person name="Shahmuradov I."/>
        </authorList>
    </citation>
    <scope>NUCLEOTIDE SEQUENCE [LARGE SCALE GENOMIC DNA]</scope>
    <source>
        <strain evidence="2">cv. AG2017</strain>
        <tissue evidence="1">Leaf</tissue>
    </source>
</reference>
<keyword evidence="2" id="KW-1185">Reference proteome</keyword>
<comment type="caution">
    <text evidence="1">The sequence shown here is derived from an EMBL/GenBank/DDBJ whole genome shotgun (WGS) entry which is preliminary data.</text>
</comment>
<organism evidence="1 2">
    <name type="scientific">Punica granatum</name>
    <name type="common">Pomegranate</name>
    <dbReference type="NCBI Taxonomy" id="22663"/>
    <lineage>
        <taxon>Eukaryota</taxon>
        <taxon>Viridiplantae</taxon>
        <taxon>Streptophyta</taxon>
        <taxon>Embryophyta</taxon>
        <taxon>Tracheophyta</taxon>
        <taxon>Spermatophyta</taxon>
        <taxon>Magnoliopsida</taxon>
        <taxon>eudicotyledons</taxon>
        <taxon>Gunneridae</taxon>
        <taxon>Pentapetalae</taxon>
        <taxon>rosids</taxon>
        <taxon>malvids</taxon>
        <taxon>Myrtales</taxon>
        <taxon>Lythraceae</taxon>
        <taxon>Punica</taxon>
    </lineage>
</organism>
<evidence type="ECO:0000313" key="2">
    <source>
        <dbReference type="Proteomes" id="UP000233551"/>
    </source>
</evidence>
<gene>
    <name evidence="1" type="ORF">CRG98_035522</name>
</gene>
<proteinExistence type="predicted"/>
<sequence>MGEGDDNLGEGDASGYVADGVKEAVASTPAAEEGKQEALGEDYLRAGLEFAFGVASAEAFDGDEGIAVVEEGCGI</sequence>
<protein>
    <submittedName>
        <fullName evidence="1">Uncharacterized protein</fullName>
    </submittedName>
</protein>
<dbReference type="EMBL" id="PGOL01002950">
    <property type="protein sequence ID" value="PKI44085.1"/>
    <property type="molecule type" value="Genomic_DNA"/>
</dbReference>
<name>A0A2I0IJB1_PUNGR</name>
<evidence type="ECO:0000313" key="1">
    <source>
        <dbReference type="EMBL" id="PKI44085.1"/>
    </source>
</evidence>
<dbReference type="Proteomes" id="UP000233551">
    <property type="component" value="Unassembled WGS sequence"/>
</dbReference>
<accession>A0A2I0IJB1</accession>
<dbReference type="AlphaFoldDB" id="A0A2I0IJB1"/>